<comment type="caution">
    <text evidence="1">The sequence shown here is derived from an EMBL/GenBank/DDBJ whole genome shotgun (WGS) entry which is preliminary data.</text>
</comment>
<evidence type="ECO:0000313" key="2">
    <source>
        <dbReference type="Proteomes" id="UP001164539"/>
    </source>
</evidence>
<reference evidence="1 2" key="1">
    <citation type="journal article" date="2023" name="Science">
        <title>Complex scaffold remodeling in plant triterpene biosynthesis.</title>
        <authorList>
            <person name="De La Pena R."/>
            <person name="Hodgson H."/>
            <person name="Liu J.C."/>
            <person name="Stephenson M.J."/>
            <person name="Martin A.C."/>
            <person name="Owen C."/>
            <person name="Harkess A."/>
            <person name="Leebens-Mack J."/>
            <person name="Jimenez L.E."/>
            <person name="Osbourn A."/>
            <person name="Sattely E.S."/>
        </authorList>
    </citation>
    <scope>NUCLEOTIDE SEQUENCE [LARGE SCALE GENOMIC DNA]</scope>
    <source>
        <strain evidence="2">cv. JPN11</strain>
        <tissue evidence="1">Leaf</tissue>
    </source>
</reference>
<evidence type="ECO:0000313" key="1">
    <source>
        <dbReference type="EMBL" id="KAJ4709063.1"/>
    </source>
</evidence>
<keyword evidence="2" id="KW-1185">Reference proteome</keyword>
<name>A0ACC1XD05_MELAZ</name>
<protein>
    <submittedName>
        <fullName evidence="1">Exostosin family protein</fullName>
    </submittedName>
</protein>
<dbReference type="EMBL" id="CM051403">
    <property type="protein sequence ID" value="KAJ4709063.1"/>
    <property type="molecule type" value="Genomic_DNA"/>
</dbReference>
<sequence>MEKRFKVWVYREGELPLVHGGPVNNIYGIEGQFIDEIESGKSKFLARNPDEAHAFFLPISVSYIINFLYRPLVTYSRDQLQRMVADYITVISQKYPYWNRSNGADHFLVSCHDWIFRLNFIRVLCNANTSEGFRPRRDISIPEINIPVRKLGPPCMHLSPKKRKILAFFAGGSHGNIRKVLQQHWKDKDDEIQVHEYLPKEKNYFKLMGRSRFCLCPSGYEVASPRVVTALYNGCVPVIISDYYTLLFSDVLDWSQFSIHINQGDSEVNTVQQVFENAEESEASCEAFYGESSCSAV</sequence>
<dbReference type="Proteomes" id="UP001164539">
    <property type="component" value="Chromosome 10"/>
</dbReference>
<proteinExistence type="predicted"/>
<accession>A0ACC1XD05</accession>
<organism evidence="1 2">
    <name type="scientific">Melia azedarach</name>
    <name type="common">Chinaberry tree</name>
    <dbReference type="NCBI Taxonomy" id="155640"/>
    <lineage>
        <taxon>Eukaryota</taxon>
        <taxon>Viridiplantae</taxon>
        <taxon>Streptophyta</taxon>
        <taxon>Embryophyta</taxon>
        <taxon>Tracheophyta</taxon>
        <taxon>Spermatophyta</taxon>
        <taxon>Magnoliopsida</taxon>
        <taxon>eudicotyledons</taxon>
        <taxon>Gunneridae</taxon>
        <taxon>Pentapetalae</taxon>
        <taxon>rosids</taxon>
        <taxon>malvids</taxon>
        <taxon>Sapindales</taxon>
        <taxon>Meliaceae</taxon>
        <taxon>Melia</taxon>
    </lineage>
</organism>
<gene>
    <name evidence="1" type="ORF">OWV82_018908</name>
</gene>